<sequence length="648" mass="71400">MASSSTMSTMASLASALGSPPQEKLSRDNHLFWKAQVLPALRGAQVMGLLDGSDPAPPQTIEAEDKDNKPITIPNPLYGAWLARDQTVLSFLMKSLNPDILAQVLGLEHAHEVWKTIEDLFQSQSRYRVNMLRSSLANTKKLDKTASQFITLMKGFASELAAIGKKVDDDELKGYILAGLDGDYTSLVSSINAVPTTTLNDMCSQLQAFDQRQIMLKENSTIPTAFETSANAAARRGPAPHGHQDYRDQPRRDRDGRQDYRRDDGYRRDGRDTQRRDDGGRYYRDDGRRDGRREQRRDDGGRYRRDDRGAPKGGRGRGRTPTPYVDTECQICKKHGHPANQCWWRYSDRDSDDEDDSRSREKGAYGVDTNWYMDSGATDHITGQLNKLHTRDNYQGRDQVNNASGAENASTDSEDDSLQTPEHSFSTSSSDRTPPSRAAPGHTAPATSPGVSSVADSPPGSPACAASSAQAPTESSSSGNDDVPGSSTSAHGDPVGSSVPAVSSTAGAASTPLSPLRTRGQRGEPRNFSEALSNQTWKNAMKEEYDALMENNTWHLVPSTPNKNLIDCKWVYRIKKRADGTIDRYKARLVAKGFKQRYGIDYEDTFSPVVKAATIRLVLALSVSKGMSLRQLDVKNAFLHGVLEEEFK</sequence>
<organism evidence="3 4">
    <name type="scientific">Lolium multiflorum</name>
    <name type="common">Italian ryegrass</name>
    <name type="synonym">Lolium perenne subsp. multiflorum</name>
    <dbReference type="NCBI Taxonomy" id="4521"/>
    <lineage>
        <taxon>Eukaryota</taxon>
        <taxon>Viridiplantae</taxon>
        <taxon>Streptophyta</taxon>
        <taxon>Embryophyta</taxon>
        <taxon>Tracheophyta</taxon>
        <taxon>Spermatophyta</taxon>
        <taxon>Magnoliopsida</taxon>
        <taxon>Liliopsida</taxon>
        <taxon>Poales</taxon>
        <taxon>Poaceae</taxon>
        <taxon>BOP clade</taxon>
        <taxon>Pooideae</taxon>
        <taxon>Poodae</taxon>
        <taxon>Poeae</taxon>
        <taxon>Poeae Chloroplast Group 2 (Poeae type)</taxon>
        <taxon>Loliodinae</taxon>
        <taxon>Loliinae</taxon>
        <taxon>Lolium</taxon>
    </lineage>
</organism>
<protein>
    <recommendedName>
        <fullName evidence="2">Reverse transcriptase Ty1/copia-type domain-containing protein</fullName>
    </recommendedName>
</protein>
<feature type="region of interest" description="Disordered" evidence="1">
    <location>
        <begin position="343"/>
        <end position="362"/>
    </location>
</feature>
<dbReference type="AlphaFoldDB" id="A0AAD8WAE0"/>
<feature type="domain" description="Reverse transcriptase Ty1/copia-type" evidence="2">
    <location>
        <begin position="551"/>
        <end position="646"/>
    </location>
</feature>
<dbReference type="SUPFAM" id="SSF56672">
    <property type="entry name" value="DNA/RNA polymerases"/>
    <property type="match status" value="1"/>
</dbReference>
<dbReference type="Pfam" id="PF14223">
    <property type="entry name" value="Retrotran_gag_2"/>
    <property type="match status" value="1"/>
</dbReference>
<dbReference type="Pfam" id="PF07727">
    <property type="entry name" value="RVT_2"/>
    <property type="match status" value="1"/>
</dbReference>
<feature type="region of interest" description="Disordered" evidence="1">
    <location>
        <begin position="395"/>
        <end position="535"/>
    </location>
</feature>
<evidence type="ECO:0000313" key="4">
    <source>
        <dbReference type="Proteomes" id="UP001231189"/>
    </source>
</evidence>
<dbReference type="Proteomes" id="UP001231189">
    <property type="component" value="Unassembled WGS sequence"/>
</dbReference>
<keyword evidence="4" id="KW-1185">Reference proteome</keyword>
<dbReference type="InterPro" id="IPR013103">
    <property type="entry name" value="RVT_2"/>
</dbReference>
<dbReference type="PANTHER" id="PTHR47481">
    <property type="match status" value="1"/>
</dbReference>
<feature type="compositionally biased region" description="Polar residues" evidence="1">
    <location>
        <begin position="396"/>
        <end position="411"/>
    </location>
</feature>
<feature type="compositionally biased region" description="Basic and acidic residues" evidence="1">
    <location>
        <begin position="242"/>
        <end position="310"/>
    </location>
</feature>
<comment type="caution">
    <text evidence="3">The sequence shown here is derived from an EMBL/GenBank/DDBJ whole genome shotgun (WGS) entry which is preliminary data.</text>
</comment>
<dbReference type="InterPro" id="IPR043502">
    <property type="entry name" value="DNA/RNA_pol_sf"/>
</dbReference>
<dbReference type="EMBL" id="JAUUTY010000004">
    <property type="protein sequence ID" value="KAK1647074.1"/>
    <property type="molecule type" value="Genomic_DNA"/>
</dbReference>
<evidence type="ECO:0000256" key="1">
    <source>
        <dbReference type="SAM" id="MobiDB-lite"/>
    </source>
</evidence>
<feature type="compositionally biased region" description="Polar residues" evidence="1">
    <location>
        <begin position="500"/>
        <end position="513"/>
    </location>
</feature>
<reference evidence="3" key="1">
    <citation type="submission" date="2023-07" db="EMBL/GenBank/DDBJ databases">
        <title>A chromosome-level genome assembly of Lolium multiflorum.</title>
        <authorList>
            <person name="Chen Y."/>
            <person name="Copetti D."/>
            <person name="Kolliker R."/>
            <person name="Studer B."/>
        </authorList>
    </citation>
    <scope>NUCLEOTIDE SEQUENCE</scope>
    <source>
        <strain evidence="3">02402/16</strain>
        <tissue evidence="3">Leaf</tissue>
    </source>
</reference>
<name>A0AAD8WAE0_LOLMU</name>
<evidence type="ECO:0000313" key="3">
    <source>
        <dbReference type="EMBL" id="KAK1647074.1"/>
    </source>
</evidence>
<proteinExistence type="predicted"/>
<feature type="region of interest" description="Disordered" evidence="1">
    <location>
        <begin position="231"/>
        <end position="324"/>
    </location>
</feature>
<feature type="compositionally biased region" description="Low complexity" evidence="1">
    <location>
        <begin position="455"/>
        <end position="478"/>
    </location>
</feature>
<dbReference type="PANTHER" id="PTHR47481:SF31">
    <property type="entry name" value="OS01G0873500 PROTEIN"/>
    <property type="match status" value="1"/>
</dbReference>
<evidence type="ECO:0000259" key="2">
    <source>
        <dbReference type="Pfam" id="PF07727"/>
    </source>
</evidence>
<feature type="compositionally biased region" description="Low complexity" evidence="1">
    <location>
        <begin position="424"/>
        <end position="436"/>
    </location>
</feature>
<gene>
    <name evidence="3" type="ORF">QYE76_064879</name>
</gene>
<accession>A0AAD8WAE0</accession>